<dbReference type="InterPro" id="IPR020946">
    <property type="entry name" value="Flavin_mOase-like"/>
</dbReference>
<evidence type="ECO:0000313" key="7">
    <source>
        <dbReference type="Proteomes" id="UP001375240"/>
    </source>
</evidence>
<dbReference type="Proteomes" id="UP001375240">
    <property type="component" value="Unassembled WGS sequence"/>
</dbReference>
<reference evidence="6 7" key="1">
    <citation type="submission" date="2019-10" db="EMBL/GenBank/DDBJ databases">
        <authorList>
            <person name="Palmer J.M."/>
        </authorList>
    </citation>
    <scope>NUCLEOTIDE SEQUENCE [LARGE SCALE GENOMIC DNA]</scope>
    <source>
        <strain evidence="6 7">TWF696</strain>
    </source>
</reference>
<accession>A0AAV9UHG2</accession>
<evidence type="ECO:0000259" key="5">
    <source>
        <dbReference type="Pfam" id="PF19834"/>
    </source>
</evidence>
<dbReference type="EMBL" id="JAVHNQ010000007">
    <property type="protein sequence ID" value="KAK6341611.1"/>
    <property type="molecule type" value="Genomic_DNA"/>
</dbReference>
<dbReference type="GO" id="GO:0004499">
    <property type="term" value="F:N,N-dimethylaniline monooxygenase activity"/>
    <property type="evidence" value="ECO:0007669"/>
    <property type="project" value="InterPro"/>
</dbReference>
<gene>
    <name evidence="6" type="ORF">TWF696_008682</name>
</gene>
<keyword evidence="2" id="KW-0285">Flavoprotein</keyword>
<keyword evidence="3" id="KW-0274">FAD</keyword>
<organism evidence="6 7">
    <name type="scientific">Orbilia brochopaga</name>
    <dbReference type="NCBI Taxonomy" id="3140254"/>
    <lineage>
        <taxon>Eukaryota</taxon>
        <taxon>Fungi</taxon>
        <taxon>Dikarya</taxon>
        <taxon>Ascomycota</taxon>
        <taxon>Pezizomycotina</taxon>
        <taxon>Orbiliomycetes</taxon>
        <taxon>Orbiliales</taxon>
        <taxon>Orbiliaceae</taxon>
        <taxon>Orbilia</taxon>
    </lineage>
</organism>
<evidence type="ECO:0000313" key="6">
    <source>
        <dbReference type="EMBL" id="KAK6341611.1"/>
    </source>
</evidence>
<dbReference type="PRINTS" id="PR00368">
    <property type="entry name" value="FADPNR"/>
</dbReference>
<sequence>MRRRCILQFYMCLPAPADILLLNCSSNLKLQSFRLLNSSSFPRRSRSFGSMTKTVCVVGAGPSGLAAAKTLLHDATGDNSFDVTIFEAQPRIGGLWPMHENDNAGLVHPLMIANQSRHTMYFSDFAWPDDAPQIPRAWQVGGYLERYRQRYCKDATIRLNCRVEKAELVPPATEGGRHSWRVQTKPTDGELEEHTFDFFIVASGFFGQPYIPAALQDCKLDIPVVHSSKYRNLEQLLGEPKSSSGKILVVGGQLSGVEIAGTIATHISSAVNSPGSRRNDFIDQKTGKPKFSVHHLVQRPTWIAPLTLATNPGSPAPAFLPLDLPYQNLSNRPPGPLTNTQGHVSVEAARAVNKVFHALLGTDQSEFSPLLTVKEEDFNSQPFLGVSDTYADFVRAGAITLSRGKLESLSGSVATVTTGDRIEDVAAVVLATGFGAAPSLSFFSDEIRETLAVSPDDINNTVALAFHNSYHPKIPSLGFVGFYRSPYWGAQEMQARFVTRLFCMEGESPVPPSPAMAESLQLDDSIERTLALRTDPRRSQFPMGDYPWLMQEFAKALDIERIPHTCEMPTLPPYNLEMNVLTTARYPGHDLDDSRKQEVETSLKQTQDIIWAGIRDGRFAARAIFRSLLGEWKLERDLTSRLPDQPSGHFSGTAKFLLREGTADGREADFAALEAAGGDRGFEYLYIEEGEFVDRTHGLRFNATRRYIWRYTEKDDRLSVWFVKPDDELRADYLFHEIEMVVPEDGQGDSRDGWDAKGGHLCIKDYYNVKYHFQFQSVNLKEWKLAYTVNGPKKDYTIDGVYRR</sequence>
<keyword evidence="4" id="KW-0560">Oxidoreductase</keyword>
<name>A0AAV9UHG2_9PEZI</name>
<dbReference type="AlphaFoldDB" id="A0AAV9UHG2"/>
<evidence type="ECO:0000256" key="2">
    <source>
        <dbReference type="ARBA" id="ARBA00022630"/>
    </source>
</evidence>
<dbReference type="PANTHER" id="PTHR23023">
    <property type="entry name" value="DIMETHYLANILINE MONOOXYGENASE"/>
    <property type="match status" value="1"/>
</dbReference>
<comment type="similarity">
    <text evidence="1">Belongs to the FMO family.</text>
</comment>
<evidence type="ECO:0000256" key="1">
    <source>
        <dbReference type="ARBA" id="ARBA00009183"/>
    </source>
</evidence>
<evidence type="ECO:0000256" key="4">
    <source>
        <dbReference type="ARBA" id="ARBA00023002"/>
    </source>
</evidence>
<dbReference type="SUPFAM" id="SSF51905">
    <property type="entry name" value="FAD/NAD(P)-binding domain"/>
    <property type="match status" value="1"/>
</dbReference>
<comment type="caution">
    <text evidence="6">The sequence shown here is derived from an EMBL/GenBank/DDBJ whole genome shotgun (WGS) entry which is preliminary data.</text>
</comment>
<dbReference type="Gene3D" id="3.50.50.60">
    <property type="entry name" value="FAD/NAD(P)-binding domain"/>
    <property type="match status" value="1"/>
</dbReference>
<dbReference type="Pfam" id="PF00743">
    <property type="entry name" value="FMO-like"/>
    <property type="match status" value="1"/>
</dbReference>
<evidence type="ECO:0000256" key="3">
    <source>
        <dbReference type="ARBA" id="ARBA00022827"/>
    </source>
</evidence>
<dbReference type="InterPro" id="IPR045632">
    <property type="entry name" value="DUF6314"/>
</dbReference>
<proteinExistence type="inferred from homology"/>
<keyword evidence="7" id="KW-1185">Reference proteome</keyword>
<dbReference type="InterPro" id="IPR036188">
    <property type="entry name" value="FAD/NAD-bd_sf"/>
</dbReference>
<dbReference type="GO" id="GO:0050661">
    <property type="term" value="F:NADP binding"/>
    <property type="evidence" value="ECO:0007669"/>
    <property type="project" value="InterPro"/>
</dbReference>
<dbReference type="Pfam" id="PF19834">
    <property type="entry name" value="DUF6314"/>
    <property type="match status" value="1"/>
</dbReference>
<dbReference type="GO" id="GO:0050660">
    <property type="term" value="F:flavin adenine dinucleotide binding"/>
    <property type="evidence" value="ECO:0007669"/>
    <property type="project" value="InterPro"/>
</dbReference>
<dbReference type="InterPro" id="IPR050346">
    <property type="entry name" value="FMO-like"/>
</dbReference>
<feature type="domain" description="DUF6314" evidence="5">
    <location>
        <begin position="628"/>
        <end position="804"/>
    </location>
</feature>
<protein>
    <recommendedName>
        <fullName evidence="5">DUF6314 domain-containing protein</fullName>
    </recommendedName>
</protein>